<reference evidence="4" key="1">
    <citation type="submission" date="2021-05" db="EMBL/GenBank/DDBJ databases">
        <title>The genome of the haptophyte Pavlova lutheri (Diacronema luteri, Pavlovales) - a model for lipid biosynthesis in eukaryotic algae.</title>
        <authorList>
            <person name="Hulatt C.J."/>
            <person name="Posewitz M.C."/>
        </authorList>
    </citation>
    <scope>NUCLEOTIDE SEQUENCE</scope>
    <source>
        <strain evidence="4">NIVA-4/92</strain>
    </source>
</reference>
<feature type="compositionally biased region" description="Gly residues" evidence="2">
    <location>
        <begin position="823"/>
        <end position="833"/>
    </location>
</feature>
<dbReference type="SMART" id="SM00271">
    <property type="entry name" value="DnaJ"/>
    <property type="match status" value="1"/>
</dbReference>
<feature type="region of interest" description="Disordered" evidence="2">
    <location>
        <begin position="470"/>
        <end position="494"/>
    </location>
</feature>
<dbReference type="AlphaFoldDB" id="A0A8J5XUM2"/>
<feature type="region of interest" description="Disordered" evidence="2">
    <location>
        <begin position="811"/>
        <end position="833"/>
    </location>
</feature>
<feature type="compositionally biased region" description="Gly residues" evidence="2">
    <location>
        <begin position="401"/>
        <end position="411"/>
    </location>
</feature>
<feature type="region of interest" description="Disordered" evidence="2">
    <location>
        <begin position="397"/>
        <end position="430"/>
    </location>
</feature>
<evidence type="ECO:0000313" key="5">
    <source>
        <dbReference type="Proteomes" id="UP000751190"/>
    </source>
</evidence>
<name>A0A8J5XUM2_DIALT</name>
<dbReference type="PANTHER" id="PTHR44157">
    <property type="entry name" value="DNAJ HOMOLOG SUBFAMILY C MEMBER 11"/>
    <property type="match status" value="1"/>
</dbReference>
<protein>
    <recommendedName>
        <fullName evidence="3">J domain-containing protein</fullName>
    </recommendedName>
</protein>
<evidence type="ECO:0000256" key="1">
    <source>
        <dbReference type="ARBA" id="ARBA00023186"/>
    </source>
</evidence>
<organism evidence="4 5">
    <name type="scientific">Diacronema lutheri</name>
    <name type="common">Unicellular marine alga</name>
    <name type="synonym">Monochrysis lutheri</name>
    <dbReference type="NCBI Taxonomy" id="2081491"/>
    <lineage>
        <taxon>Eukaryota</taxon>
        <taxon>Haptista</taxon>
        <taxon>Haptophyta</taxon>
        <taxon>Pavlovophyceae</taxon>
        <taxon>Pavlovales</taxon>
        <taxon>Pavlovaceae</taxon>
        <taxon>Diacronema</taxon>
    </lineage>
</organism>
<dbReference type="CDD" id="cd06257">
    <property type="entry name" value="DnaJ"/>
    <property type="match status" value="1"/>
</dbReference>
<evidence type="ECO:0000256" key="2">
    <source>
        <dbReference type="SAM" id="MobiDB-lite"/>
    </source>
</evidence>
<keyword evidence="5" id="KW-1185">Reference proteome</keyword>
<dbReference type="InterPro" id="IPR052243">
    <property type="entry name" value="Mito_inner_membrane_organizer"/>
</dbReference>
<dbReference type="EMBL" id="JAGTXO010000003">
    <property type="protein sequence ID" value="KAG8468807.1"/>
    <property type="molecule type" value="Genomic_DNA"/>
</dbReference>
<dbReference type="InterPro" id="IPR001623">
    <property type="entry name" value="DnaJ_domain"/>
</dbReference>
<dbReference type="PROSITE" id="PS50076">
    <property type="entry name" value="DNAJ_2"/>
    <property type="match status" value="1"/>
</dbReference>
<feature type="domain" description="J" evidence="3">
    <location>
        <begin position="20"/>
        <end position="87"/>
    </location>
</feature>
<evidence type="ECO:0000259" key="3">
    <source>
        <dbReference type="PROSITE" id="PS50076"/>
    </source>
</evidence>
<feature type="compositionally biased region" description="Gly residues" evidence="2">
    <location>
        <begin position="222"/>
        <end position="231"/>
    </location>
</feature>
<keyword evidence="1" id="KW-0143">Chaperone</keyword>
<dbReference type="PRINTS" id="PR00625">
    <property type="entry name" value="JDOMAIN"/>
</dbReference>
<feature type="region of interest" description="Disordered" evidence="2">
    <location>
        <begin position="207"/>
        <end position="236"/>
    </location>
</feature>
<proteinExistence type="predicted"/>
<dbReference type="Proteomes" id="UP000751190">
    <property type="component" value="Unassembled WGS sequence"/>
</dbReference>
<dbReference type="GO" id="GO:0005739">
    <property type="term" value="C:mitochondrion"/>
    <property type="evidence" value="ECO:0007669"/>
    <property type="project" value="GOC"/>
</dbReference>
<sequence length="882" mass="90180">MEEEEEAFSALAPADDERDALYRSLGLARTARDTDVASAYRRLARLYHPDRHPGADREHAARRWTEISGAHDVLADPRRRFLYDHHGAAAVSPNAPGGQTAVGAALKSPEELRALFARQQQREWAAAREARLRASATSVLSLSIADPLDTLLDPRKRRAAARAAARSAEATNGWCGTGLVGAWLELLRPELQSAAGSTSMRLRLSRAPDATAPPPAAAPAGGAAGGAAPGGGKREKATELSIDTSFVQRNGLGASTLSLGVQRALSAHASAGVGCQLGPRPSAHAHASRRVSSHATLALSARAAAGGGALAELRASRALGSRRTCELAVGAGGSARAGSAGLATSSVGVKVGGKGRGAADPMARARARAAWAEASTAWAEAAANAAANAAQAAHGRAAARGGDGGGGGGGGGDDDGGRGGGGRAGSASAPSAAEASSLALRELLPALPSGATHALRVLLLCARELARPARGAHDDGAHDDGADGGADGGDARAARAGARKSGVFRLLRQRASAHVVSWSLEARASGLDIECGWKLCWRHSAMTKTRISSSLSVASGLSASAHVERVISAGSRSALGCTLQCGRSGAHIKVRAERGGFRILLPVYLGSARGGTSAAALAWAVASGAVRWLVVERSRRRRRARRRRARIAEAANATMEAEASAAAEARIRGAEARKSASDEEDYDGLLIDVALYGLLPHMAASPSTPSPFYDELCRCLAPASARSAPAESPPARPRHERRAQLLRARGLVDVTVVLQSLVERGHLALPAGAKAGLPAFYRPRLCAAHAISADGQAASVREPLPSLGEDFPPLDQLAIGAEDGGDGDAGGGARGGAGAASARGGVASVELIPADAPLRLFVAYRLRGETRRLVLEDDQPLALGDA</sequence>
<dbReference type="InterPro" id="IPR024586">
    <property type="entry name" value="DnaJ-like_C11_C"/>
</dbReference>
<dbReference type="InterPro" id="IPR036869">
    <property type="entry name" value="J_dom_sf"/>
</dbReference>
<dbReference type="Pfam" id="PF11875">
    <property type="entry name" value="DnaJ-like_C11_C"/>
    <property type="match status" value="1"/>
</dbReference>
<gene>
    <name evidence="4" type="ORF">KFE25_007325</name>
</gene>
<comment type="caution">
    <text evidence="4">The sequence shown here is derived from an EMBL/GenBank/DDBJ whole genome shotgun (WGS) entry which is preliminary data.</text>
</comment>
<accession>A0A8J5XUM2</accession>
<dbReference type="Pfam" id="PF00226">
    <property type="entry name" value="DnaJ"/>
    <property type="match status" value="1"/>
</dbReference>
<dbReference type="Gene3D" id="1.10.287.110">
    <property type="entry name" value="DnaJ domain"/>
    <property type="match status" value="1"/>
</dbReference>
<feature type="compositionally biased region" description="Basic and acidic residues" evidence="2">
    <location>
        <begin position="470"/>
        <end position="481"/>
    </location>
</feature>
<dbReference type="OrthoDB" id="10250354at2759"/>
<dbReference type="SUPFAM" id="SSF46565">
    <property type="entry name" value="Chaperone J-domain"/>
    <property type="match status" value="1"/>
</dbReference>
<evidence type="ECO:0000313" key="4">
    <source>
        <dbReference type="EMBL" id="KAG8468807.1"/>
    </source>
</evidence>
<dbReference type="GO" id="GO:0042407">
    <property type="term" value="P:cristae formation"/>
    <property type="evidence" value="ECO:0007669"/>
    <property type="project" value="TreeGrafter"/>
</dbReference>
<dbReference type="PANTHER" id="PTHR44157:SF1">
    <property type="entry name" value="DNAJ HOMOLOG SUBFAMILY C MEMBER 11"/>
    <property type="match status" value="1"/>
</dbReference>